<accession>A0A7K1UCV2</accession>
<evidence type="ECO:0000313" key="5">
    <source>
        <dbReference type="Proteomes" id="UP000461730"/>
    </source>
</evidence>
<dbReference type="InterPro" id="IPR002347">
    <property type="entry name" value="SDR_fam"/>
</dbReference>
<reference evidence="4 5" key="1">
    <citation type="submission" date="2019-12" db="EMBL/GenBank/DDBJ databases">
        <title>Chitinophaga sp. strain ysch24 (GDMCC 1.1355), whole genome shotgun sequence.</title>
        <authorList>
            <person name="Zhang X."/>
        </authorList>
    </citation>
    <scope>NUCLEOTIDE SEQUENCE [LARGE SCALE GENOMIC DNA]</scope>
    <source>
        <strain evidence="5">ysch24</strain>
    </source>
</reference>
<dbReference type="Gene3D" id="3.40.50.720">
    <property type="entry name" value="NAD(P)-binding Rossmann-like Domain"/>
    <property type="match status" value="1"/>
</dbReference>
<evidence type="ECO:0000313" key="4">
    <source>
        <dbReference type="EMBL" id="MVT12201.1"/>
    </source>
</evidence>
<evidence type="ECO:0000256" key="3">
    <source>
        <dbReference type="RuleBase" id="RU000363"/>
    </source>
</evidence>
<keyword evidence="2" id="KW-0560">Oxidoreductase</keyword>
<dbReference type="InterPro" id="IPR020904">
    <property type="entry name" value="Sc_DH/Rdtase_CS"/>
</dbReference>
<evidence type="ECO:0000256" key="1">
    <source>
        <dbReference type="ARBA" id="ARBA00006484"/>
    </source>
</evidence>
<dbReference type="GO" id="GO:0016491">
    <property type="term" value="F:oxidoreductase activity"/>
    <property type="evidence" value="ECO:0007669"/>
    <property type="project" value="UniProtKB-KW"/>
</dbReference>
<name>A0A7K1UCV2_9BACT</name>
<evidence type="ECO:0000256" key="2">
    <source>
        <dbReference type="ARBA" id="ARBA00023002"/>
    </source>
</evidence>
<dbReference type="PROSITE" id="PS00061">
    <property type="entry name" value="ADH_SHORT"/>
    <property type="match status" value="1"/>
</dbReference>
<organism evidence="4 5">
    <name type="scientific">Chitinophaga tropicalis</name>
    <dbReference type="NCBI Taxonomy" id="2683588"/>
    <lineage>
        <taxon>Bacteria</taxon>
        <taxon>Pseudomonadati</taxon>
        <taxon>Bacteroidota</taxon>
        <taxon>Chitinophagia</taxon>
        <taxon>Chitinophagales</taxon>
        <taxon>Chitinophagaceae</taxon>
        <taxon>Chitinophaga</taxon>
    </lineage>
</organism>
<dbReference type="RefSeq" id="WP_157309623.1">
    <property type="nucleotide sequence ID" value="NZ_WRXN01000020.1"/>
</dbReference>
<keyword evidence="5" id="KW-1185">Reference proteome</keyword>
<dbReference type="InterPro" id="IPR036291">
    <property type="entry name" value="NAD(P)-bd_dom_sf"/>
</dbReference>
<sequence>MTYALITGASKGIGKSLAGGLAARQYNLLLVARSGEELSLLATQLTEQFKVTVNWLALDLSHPDAARQVYKWCTDNHYEVSVLVNNAGYAVWGDFGKQSLDAQLNMVQVNAQTPVALCHYMLPLLQKHARSYILNVSSTAAYQAVRTLSLYSASKAFMLLFTRGIRQELKGTGVTVTCLCPGPVNTNFIERAGMQAIQATAEKFGMTPDAVAAIALKGLFKGKAEIIPGPLNAISSFMTRLVPKDLVEKIAGNLYKNK</sequence>
<dbReference type="EMBL" id="WRXN01000020">
    <property type="protein sequence ID" value="MVT12201.1"/>
    <property type="molecule type" value="Genomic_DNA"/>
</dbReference>
<dbReference type="AlphaFoldDB" id="A0A7K1UCV2"/>
<dbReference type="SUPFAM" id="SSF51735">
    <property type="entry name" value="NAD(P)-binding Rossmann-fold domains"/>
    <property type="match status" value="1"/>
</dbReference>
<gene>
    <name evidence="4" type="ORF">GO493_28340</name>
</gene>
<dbReference type="PRINTS" id="PR00080">
    <property type="entry name" value="SDRFAMILY"/>
</dbReference>
<protein>
    <submittedName>
        <fullName evidence="4">SDR family NAD(P)-dependent oxidoreductase</fullName>
    </submittedName>
</protein>
<proteinExistence type="inferred from homology"/>
<comment type="caution">
    <text evidence="4">The sequence shown here is derived from an EMBL/GenBank/DDBJ whole genome shotgun (WGS) entry which is preliminary data.</text>
</comment>
<dbReference type="CDD" id="cd05233">
    <property type="entry name" value="SDR_c"/>
    <property type="match status" value="1"/>
</dbReference>
<dbReference type="PIRSF" id="PIRSF000126">
    <property type="entry name" value="11-beta-HSD1"/>
    <property type="match status" value="1"/>
</dbReference>
<dbReference type="Proteomes" id="UP000461730">
    <property type="component" value="Unassembled WGS sequence"/>
</dbReference>
<dbReference type="Pfam" id="PF00106">
    <property type="entry name" value="adh_short"/>
    <property type="match status" value="1"/>
</dbReference>
<dbReference type="PANTHER" id="PTHR44196">
    <property type="entry name" value="DEHYDROGENASE/REDUCTASE SDR FAMILY MEMBER 7B"/>
    <property type="match status" value="1"/>
</dbReference>
<dbReference type="GO" id="GO:0016020">
    <property type="term" value="C:membrane"/>
    <property type="evidence" value="ECO:0007669"/>
    <property type="project" value="TreeGrafter"/>
</dbReference>
<comment type="similarity">
    <text evidence="1 3">Belongs to the short-chain dehydrogenases/reductases (SDR) family.</text>
</comment>
<dbReference type="PRINTS" id="PR00081">
    <property type="entry name" value="GDHRDH"/>
</dbReference>
<dbReference type="PANTHER" id="PTHR44196:SF2">
    <property type="entry name" value="SHORT-CHAIN DEHYDROGENASE-RELATED"/>
    <property type="match status" value="1"/>
</dbReference>